<sequence length="200" mass="21913">MDARPTDVLLVRCSLASPDGLADAARRLVANAGWPATLQRAAWSAPAQLAYVYLQLTREQAIPAGALADLAAQWRTLCPQAEAIDVARLQRALDLAGVSAGATPRNHYTVETDPREGWADEIERWYAVEHLPGLAAVPGCILAQRYLNHDSGPRSLACYDLVAAEVLTTPAWLTVRETEWSDRARPHFTNTRRTMMEVVG</sequence>
<proteinExistence type="predicted"/>
<dbReference type="EMBL" id="WSEL01000003">
    <property type="protein sequence ID" value="MVQ29351.1"/>
    <property type="molecule type" value="Genomic_DNA"/>
</dbReference>
<dbReference type="RefSeq" id="WP_157397362.1">
    <property type="nucleotide sequence ID" value="NZ_WSEL01000003.1"/>
</dbReference>
<evidence type="ECO:0000313" key="2">
    <source>
        <dbReference type="Proteomes" id="UP000469385"/>
    </source>
</evidence>
<organism evidence="1 2">
    <name type="scientific">Ramlibacter pinisoli</name>
    <dbReference type="NCBI Taxonomy" id="2682844"/>
    <lineage>
        <taxon>Bacteria</taxon>
        <taxon>Pseudomonadati</taxon>
        <taxon>Pseudomonadota</taxon>
        <taxon>Betaproteobacteria</taxon>
        <taxon>Burkholderiales</taxon>
        <taxon>Comamonadaceae</taxon>
        <taxon>Ramlibacter</taxon>
    </lineage>
</organism>
<name>A0A6N8IR35_9BURK</name>
<comment type="caution">
    <text evidence="1">The sequence shown here is derived from an EMBL/GenBank/DDBJ whole genome shotgun (WGS) entry which is preliminary data.</text>
</comment>
<protein>
    <submittedName>
        <fullName evidence="1">Uncharacterized protein</fullName>
    </submittedName>
</protein>
<accession>A0A6N8IR35</accession>
<gene>
    <name evidence="1" type="ORF">GON04_07830</name>
</gene>
<reference evidence="1 2" key="1">
    <citation type="submission" date="2019-12" db="EMBL/GenBank/DDBJ databases">
        <authorList>
            <person name="Huq M.A."/>
        </authorList>
    </citation>
    <scope>NUCLEOTIDE SEQUENCE [LARGE SCALE GENOMIC DNA]</scope>
    <source>
        <strain evidence="1 2">MAH-25</strain>
    </source>
</reference>
<dbReference type="Proteomes" id="UP000469385">
    <property type="component" value="Unassembled WGS sequence"/>
</dbReference>
<keyword evidence="2" id="KW-1185">Reference proteome</keyword>
<dbReference type="AlphaFoldDB" id="A0A6N8IR35"/>
<evidence type="ECO:0000313" key="1">
    <source>
        <dbReference type="EMBL" id="MVQ29351.1"/>
    </source>
</evidence>